<dbReference type="RefSeq" id="WP_138169910.1">
    <property type="nucleotide sequence ID" value="NZ_VAWA01000005.1"/>
</dbReference>
<dbReference type="GO" id="GO:0005737">
    <property type="term" value="C:cytoplasm"/>
    <property type="evidence" value="ECO:0007669"/>
    <property type="project" value="UniProtKB-SubCell"/>
</dbReference>
<comment type="caution">
    <text evidence="14">The sequence shown here is derived from an EMBL/GenBank/DDBJ whole genome shotgun (WGS) entry which is preliminary data.</text>
</comment>
<dbReference type="EC" id="1.3.3.15" evidence="6 12"/>
<keyword evidence="10 12" id="KW-0560">Oxidoreductase</keyword>
<dbReference type="Gene3D" id="1.10.3110.10">
    <property type="entry name" value="protoporphyrinogen ix oxidase, domain 3"/>
    <property type="match status" value="1"/>
</dbReference>
<dbReference type="Proteomes" id="UP000306544">
    <property type="component" value="Unassembled WGS sequence"/>
</dbReference>
<evidence type="ECO:0000256" key="9">
    <source>
        <dbReference type="ARBA" id="ARBA00022827"/>
    </source>
</evidence>
<dbReference type="SUPFAM" id="SSF51905">
    <property type="entry name" value="FAD/NAD(P)-binding domain"/>
    <property type="match status" value="1"/>
</dbReference>
<keyword evidence="8 12" id="KW-0285">Flavoprotein</keyword>
<comment type="similarity">
    <text evidence="5 12">Belongs to the protoporphyrinogen/coproporphyrinogen oxidase family. Coproporphyrinogen III oxidase subfamily.</text>
</comment>
<dbReference type="GO" id="GO:0006783">
    <property type="term" value="P:heme biosynthetic process"/>
    <property type="evidence" value="ECO:0007669"/>
    <property type="project" value="UniProtKB-UniRule"/>
</dbReference>
<proteinExistence type="inferred from homology"/>
<evidence type="ECO:0000256" key="4">
    <source>
        <dbReference type="ARBA" id="ARBA00004744"/>
    </source>
</evidence>
<dbReference type="Gene3D" id="3.50.50.60">
    <property type="entry name" value="FAD/NAD(P)-binding domain"/>
    <property type="match status" value="1"/>
</dbReference>
<feature type="domain" description="Amine oxidase" evidence="13">
    <location>
        <begin position="348"/>
        <end position="466"/>
    </location>
</feature>
<accession>A0A5R9AGP6</accession>
<reference evidence="14 15" key="1">
    <citation type="submission" date="2019-05" db="EMBL/GenBank/DDBJ databases">
        <title>Nesterenkonia sp. GY239, isolated from the Southern Atlantic Ocean.</title>
        <authorList>
            <person name="Zhang G."/>
        </authorList>
    </citation>
    <scope>NUCLEOTIDE SEQUENCE [LARGE SCALE GENOMIC DNA]</scope>
    <source>
        <strain evidence="14 15">GY239</strain>
    </source>
</reference>
<evidence type="ECO:0000313" key="14">
    <source>
        <dbReference type="EMBL" id="TLP77205.1"/>
    </source>
</evidence>
<dbReference type="InterPro" id="IPR036188">
    <property type="entry name" value="FAD/NAD-bd_sf"/>
</dbReference>
<evidence type="ECO:0000256" key="10">
    <source>
        <dbReference type="ARBA" id="ARBA00023002"/>
    </source>
</evidence>
<comment type="pathway">
    <text evidence="4 12">Porphyrin-containing compound metabolism; protoheme biosynthesis.</text>
</comment>
<evidence type="ECO:0000256" key="12">
    <source>
        <dbReference type="RuleBase" id="RU364052"/>
    </source>
</evidence>
<protein>
    <recommendedName>
        <fullName evidence="7 12">Coproporphyrinogen III oxidase</fullName>
        <ecNumber evidence="6 12">1.3.3.15</ecNumber>
    </recommendedName>
</protein>
<dbReference type="Pfam" id="PF01593">
    <property type="entry name" value="Amino_oxidase"/>
    <property type="match status" value="2"/>
</dbReference>
<keyword evidence="15" id="KW-1185">Reference proteome</keyword>
<evidence type="ECO:0000256" key="8">
    <source>
        <dbReference type="ARBA" id="ARBA00022630"/>
    </source>
</evidence>
<organism evidence="14 15">
    <name type="scientific">Nesterenkonia sphaerica</name>
    <dbReference type="NCBI Taxonomy" id="1804988"/>
    <lineage>
        <taxon>Bacteria</taxon>
        <taxon>Bacillati</taxon>
        <taxon>Actinomycetota</taxon>
        <taxon>Actinomycetes</taxon>
        <taxon>Micrococcales</taxon>
        <taxon>Micrococcaceae</taxon>
        <taxon>Nesterenkonia</taxon>
    </lineage>
</organism>
<dbReference type="InterPro" id="IPR050464">
    <property type="entry name" value="Zeta_carotene_desat/Oxidored"/>
</dbReference>
<evidence type="ECO:0000259" key="13">
    <source>
        <dbReference type="Pfam" id="PF01593"/>
    </source>
</evidence>
<evidence type="ECO:0000256" key="7">
    <source>
        <dbReference type="ARBA" id="ARBA00019046"/>
    </source>
</evidence>
<dbReference type="GO" id="GO:0004729">
    <property type="term" value="F:oxygen-dependent protoporphyrinogen oxidase activity"/>
    <property type="evidence" value="ECO:0007669"/>
    <property type="project" value="UniProtKB-UniRule"/>
</dbReference>
<keyword evidence="12" id="KW-0963">Cytoplasm</keyword>
<dbReference type="PANTHER" id="PTHR42923">
    <property type="entry name" value="PROTOPORPHYRINOGEN OXIDASE"/>
    <property type="match status" value="1"/>
</dbReference>
<dbReference type="InterPro" id="IPR004572">
    <property type="entry name" value="Protoporphyrinogen_oxidase"/>
</dbReference>
<evidence type="ECO:0000256" key="2">
    <source>
        <dbReference type="ARBA" id="ARBA00001974"/>
    </source>
</evidence>
<comment type="subcellular location">
    <subcellularLocation>
        <location evidence="12">Cytoplasm</location>
    </subcellularLocation>
</comment>
<keyword evidence="9 12" id="KW-0274">FAD</keyword>
<evidence type="ECO:0000256" key="1">
    <source>
        <dbReference type="ARBA" id="ARBA00001755"/>
    </source>
</evidence>
<evidence type="ECO:0000256" key="3">
    <source>
        <dbReference type="ARBA" id="ARBA00002185"/>
    </source>
</evidence>
<dbReference type="PANTHER" id="PTHR42923:SF3">
    <property type="entry name" value="PROTOPORPHYRINOGEN OXIDASE"/>
    <property type="match status" value="1"/>
</dbReference>
<evidence type="ECO:0000256" key="5">
    <source>
        <dbReference type="ARBA" id="ARBA00008310"/>
    </source>
</evidence>
<dbReference type="Gene3D" id="3.90.660.20">
    <property type="entry name" value="Protoporphyrinogen oxidase, mitochondrial, domain 2"/>
    <property type="match status" value="1"/>
</dbReference>
<feature type="domain" description="Amine oxidase" evidence="13">
    <location>
        <begin position="11"/>
        <end position="257"/>
    </location>
</feature>
<dbReference type="EMBL" id="VAWA01000005">
    <property type="protein sequence ID" value="TLP77205.1"/>
    <property type="molecule type" value="Genomic_DNA"/>
</dbReference>
<keyword evidence="11 12" id="KW-0350">Heme biosynthesis</keyword>
<dbReference type="NCBIfam" id="TIGR00562">
    <property type="entry name" value="proto_IX_ox"/>
    <property type="match status" value="1"/>
</dbReference>
<comment type="cofactor">
    <cofactor evidence="2 12">
        <name>FAD</name>
        <dbReference type="ChEBI" id="CHEBI:57692"/>
    </cofactor>
</comment>
<comment type="catalytic activity">
    <reaction evidence="1">
        <text>coproporphyrinogen III + 3 O2 = coproporphyrin III + 3 H2O2</text>
        <dbReference type="Rhea" id="RHEA:43436"/>
        <dbReference type="ChEBI" id="CHEBI:15379"/>
        <dbReference type="ChEBI" id="CHEBI:16240"/>
        <dbReference type="ChEBI" id="CHEBI:57309"/>
        <dbReference type="ChEBI" id="CHEBI:131725"/>
        <dbReference type="EC" id="1.3.3.15"/>
    </reaction>
    <physiologicalReaction direction="left-to-right" evidence="1">
        <dbReference type="Rhea" id="RHEA:43437"/>
    </physiologicalReaction>
</comment>
<dbReference type="AlphaFoldDB" id="A0A5R9AGP6"/>
<evidence type="ECO:0000313" key="15">
    <source>
        <dbReference type="Proteomes" id="UP000306544"/>
    </source>
</evidence>
<dbReference type="SUPFAM" id="SSF54373">
    <property type="entry name" value="FAD-linked reductases, C-terminal domain"/>
    <property type="match status" value="1"/>
</dbReference>
<dbReference type="OrthoDB" id="3450553at2"/>
<gene>
    <name evidence="14" type="primary">hemG</name>
    <name evidence="14" type="ORF">FEF27_05820</name>
</gene>
<evidence type="ECO:0000256" key="11">
    <source>
        <dbReference type="ARBA" id="ARBA00023133"/>
    </source>
</evidence>
<evidence type="ECO:0000256" key="6">
    <source>
        <dbReference type="ARBA" id="ARBA00012402"/>
    </source>
</evidence>
<comment type="function">
    <text evidence="3 12">Involved in coproporphyrin-dependent heme b biosynthesis. Catalyzes the oxidation of coproporphyrinogen III to coproporphyrin III.</text>
</comment>
<dbReference type="InterPro" id="IPR002937">
    <property type="entry name" value="Amino_oxidase"/>
</dbReference>
<dbReference type="UniPathway" id="UPA00252"/>
<sequence length="468" mass="48393">MTHTAIIGGGIAGLTAAWELARRGHRVELFEAADRLGGAIAPLNLSGIQVDAGAEAFATRTSAVRDFLHTLGLDDQVITPRPLAAWLQLPDQAAPMPATGVLGIPADPRSQDVVAILGAGAAARAAEDLQAPMTWTADQNPTLGEVVADRMGAAVVERLVAPITSGVHSADPHRLALSSAHPELYRTMLAEGSLARAVGSLRRAAPAGSAVQSLRGGMHTLISALEARLHQLGVSIHLNAESQDLGTIDADSVILATDGAPAQQLLSGAGVLPGVDRSGSVPVPSERPDQAAGVALVTLLVHAPELDALPRGTGMLVAPTVENIGAKAMTHVSAKWEWVAQSLQRQLGPGHHVLRLSYGRVTDPASGLGFGSSDHDLLSAALDDLPALTGHSVSGDQVIGHAVVRWKSGLPGGSPEQRSQTRRLREQLRARGIAQRPRIVVTGAWVSGTGLAQVIPDAQQAASQVLTP</sequence>
<name>A0A5R9AGP6_9MICC</name>